<dbReference type="AlphaFoldDB" id="A0A0S3RX67"/>
<dbReference type="Proteomes" id="UP000291084">
    <property type="component" value="Chromosome 4"/>
</dbReference>
<gene>
    <name evidence="1" type="primary">Vigan.04G251400</name>
    <name evidence="1" type="ORF">VIGAN_04251400</name>
</gene>
<evidence type="ECO:0000313" key="1">
    <source>
        <dbReference type="EMBL" id="BAT85023.1"/>
    </source>
</evidence>
<organism evidence="1 2">
    <name type="scientific">Vigna angularis var. angularis</name>
    <dbReference type="NCBI Taxonomy" id="157739"/>
    <lineage>
        <taxon>Eukaryota</taxon>
        <taxon>Viridiplantae</taxon>
        <taxon>Streptophyta</taxon>
        <taxon>Embryophyta</taxon>
        <taxon>Tracheophyta</taxon>
        <taxon>Spermatophyta</taxon>
        <taxon>Magnoliopsida</taxon>
        <taxon>eudicotyledons</taxon>
        <taxon>Gunneridae</taxon>
        <taxon>Pentapetalae</taxon>
        <taxon>rosids</taxon>
        <taxon>fabids</taxon>
        <taxon>Fabales</taxon>
        <taxon>Fabaceae</taxon>
        <taxon>Papilionoideae</taxon>
        <taxon>50 kb inversion clade</taxon>
        <taxon>NPAAA clade</taxon>
        <taxon>indigoferoid/millettioid clade</taxon>
        <taxon>Phaseoleae</taxon>
        <taxon>Vigna</taxon>
    </lineage>
</organism>
<dbReference type="EMBL" id="AP015037">
    <property type="protein sequence ID" value="BAT85023.1"/>
    <property type="molecule type" value="Genomic_DNA"/>
</dbReference>
<evidence type="ECO:0000313" key="2">
    <source>
        <dbReference type="Proteomes" id="UP000291084"/>
    </source>
</evidence>
<reference evidence="1 2" key="1">
    <citation type="journal article" date="2015" name="Sci. Rep.">
        <title>The power of single molecule real-time sequencing technology in the de novo assembly of a eukaryotic genome.</title>
        <authorList>
            <person name="Sakai H."/>
            <person name="Naito K."/>
            <person name="Ogiso-Tanaka E."/>
            <person name="Takahashi Y."/>
            <person name="Iseki K."/>
            <person name="Muto C."/>
            <person name="Satou K."/>
            <person name="Teruya K."/>
            <person name="Shiroma A."/>
            <person name="Shimoji M."/>
            <person name="Hirano T."/>
            <person name="Itoh T."/>
            <person name="Kaga A."/>
            <person name="Tomooka N."/>
        </authorList>
    </citation>
    <scope>NUCLEOTIDE SEQUENCE [LARGE SCALE GENOMIC DNA]</scope>
    <source>
        <strain evidence="2">cv. Shumari</strain>
    </source>
</reference>
<proteinExistence type="predicted"/>
<accession>A0A0S3RX67</accession>
<sequence length="113" mass="13280">MFQKFALAFKTKTFEFFSDENASPLDDIDGFSLLDSTPKRSSLTKKSSSSSPTPIPPTIFLCCRALRFHNPRQNLKIRRRDLHLYNPRWNLEPPRRISLLRPPNLPSPKRRRR</sequence>
<protein>
    <submittedName>
        <fullName evidence="1">Uncharacterized protein</fullName>
    </submittedName>
</protein>
<name>A0A0S3RX67_PHAAN</name>
<keyword evidence="2" id="KW-1185">Reference proteome</keyword>